<dbReference type="InterPro" id="IPR036366">
    <property type="entry name" value="PGBDSf"/>
</dbReference>
<feature type="signal peptide" evidence="1">
    <location>
        <begin position="1"/>
        <end position="32"/>
    </location>
</feature>
<dbReference type="Gene3D" id="1.10.101.10">
    <property type="entry name" value="PGBD-like superfamily/PGBD"/>
    <property type="match status" value="1"/>
</dbReference>
<sequence>MTLPRGRAARLAAAALAAVPFFAVVAASPASAASSSCTGTTKFYVGDRLFTMPTVGTDTGNLACVLSKGNQSGAVSNLQRHLNSCYWSGSSASGHRSAFGTALVVDGVFGSATASAVAAAQRSHSITADGVYGPETRRTINFVTSTSVCARFGQ</sequence>
<accession>A0A1C4W2T3</accession>
<evidence type="ECO:0000313" key="3">
    <source>
        <dbReference type="EMBL" id="SCE90478.1"/>
    </source>
</evidence>
<gene>
    <name evidence="3" type="ORF">GA0074695_2040</name>
</gene>
<dbReference type="InterPro" id="IPR002477">
    <property type="entry name" value="Peptidoglycan-bd-like"/>
</dbReference>
<dbReference type="Proteomes" id="UP000198242">
    <property type="component" value="Chromosome I"/>
</dbReference>
<protein>
    <submittedName>
        <fullName evidence="3">Putative peptidoglycan binding domain-containing protein</fullName>
    </submittedName>
</protein>
<dbReference type="OrthoDB" id="5181100at2"/>
<dbReference type="RefSeq" id="WP_157744375.1">
    <property type="nucleotide sequence ID" value="NZ_LT607411.1"/>
</dbReference>
<evidence type="ECO:0000256" key="1">
    <source>
        <dbReference type="SAM" id="SignalP"/>
    </source>
</evidence>
<dbReference type="SUPFAM" id="SSF47090">
    <property type="entry name" value="PGBD-like"/>
    <property type="match status" value="1"/>
</dbReference>
<dbReference type="InterPro" id="IPR036365">
    <property type="entry name" value="PGBD-like_sf"/>
</dbReference>
<dbReference type="EMBL" id="LT607411">
    <property type="protein sequence ID" value="SCE90478.1"/>
    <property type="molecule type" value="Genomic_DNA"/>
</dbReference>
<organism evidence="3 4">
    <name type="scientific">Micromonospora viridifaciens</name>
    <dbReference type="NCBI Taxonomy" id="1881"/>
    <lineage>
        <taxon>Bacteria</taxon>
        <taxon>Bacillati</taxon>
        <taxon>Actinomycetota</taxon>
        <taxon>Actinomycetes</taxon>
        <taxon>Micromonosporales</taxon>
        <taxon>Micromonosporaceae</taxon>
        <taxon>Micromonospora</taxon>
    </lineage>
</organism>
<reference evidence="4" key="1">
    <citation type="submission" date="2016-06" db="EMBL/GenBank/DDBJ databases">
        <authorList>
            <person name="Varghese N."/>
            <person name="Submissions Spin"/>
        </authorList>
    </citation>
    <scope>NUCLEOTIDE SEQUENCE [LARGE SCALE GENOMIC DNA]</scope>
    <source>
        <strain evidence="4">DSM 43909</strain>
    </source>
</reference>
<feature type="domain" description="Peptidoglycan binding-like" evidence="2">
    <location>
        <begin position="72"/>
        <end position="138"/>
    </location>
</feature>
<proteinExistence type="predicted"/>
<evidence type="ECO:0000259" key="2">
    <source>
        <dbReference type="Pfam" id="PF01471"/>
    </source>
</evidence>
<evidence type="ECO:0000313" key="4">
    <source>
        <dbReference type="Proteomes" id="UP000198242"/>
    </source>
</evidence>
<dbReference type="AlphaFoldDB" id="A0A1C4W2T3"/>
<keyword evidence="4" id="KW-1185">Reference proteome</keyword>
<dbReference type="Pfam" id="PF01471">
    <property type="entry name" value="PG_binding_1"/>
    <property type="match status" value="1"/>
</dbReference>
<name>A0A1C4W2T3_MICVI</name>
<feature type="chain" id="PRO_5008706489" evidence="1">
    <location>
        <begin position="33"/>
        <end position="154"/>
    </location>
</feature>
<keyword evidence="1" id="KW-0732">Signal</keyword>